<dbReference type="PANTHER" id="PTHR15496:SF2">
    <property type="entry name" value="GENERAL TRANSCRIPTION FACTOR 3C POLYPEPTIDE 4"/>
    <property type="match status" value="1"/>
</dbReference>
<evidence type="ECO:0008006" key="5">
    <source>
        <dbReference type="Google" id="ProtNLM"/>
    </source>
</evidence>
<dbReference type="GO" id="GO:0006384">
    <property type="term" value="P:transcription initiation at RNA polymerase III promoter"/>
    <property type="evidence" value="ECO:0007669"/>
    <property type="project" value="InterPro"/>
</dbReference>
<feature type="domain" description="Transcription factor IIIC putative zinc-finger" evidence="2">
    <location>
        <begin position="655"/>
        <end position="827"/>
    </location>
</feature>
<dbReference type="PANTHER" id="PTHR15496">
    <property type="entry name" value="GENERAL TRANSCRIPTION FACTOR 3C POLYPEPTIDE 4 FAMILY"/>
    <property type="match status" value="1"/>
</dbReference>
<dbReference type="GO" id="GO:0000127">
    <property type="term" value="C:transcription factor TFIIIC complex"/>
    <property type="evidence" value="ECO:0007669"/>
    <property type="project" value="InterPro"/>
</dbReference>
<dbReference type="InterPro" id="IPR024761">
    <property type="entry name" value="TFIIIC_delta_N"/>
</dbReference>
<accession>A0A9W4UHS8</accession>
<feature type="domain" description="Transcription factor IIIC 90kDa subunit N-terminal" evidence="1">
    <location>
        <begin position="19"/>
        <end position="482"/>
    </location>
</feature>
<evidence type="ECO:0000313" key="3">
    <source>
        <dbReference type="EMBL" id="CAI6334952.1"/>
    </source>
</evidence>
<gene>
    <name evidence="3" type="ORF">PDIGIT_LOCUS8026</name>
</gene>
<dbReference type="InterPro" id="IPR044230">
    <property type="entry name" value="GTF3C4"/>
</dbReference>
<evidence type="ECO:0000313" key="4">
    <source>
        <dbReference type="Proteomes" id="UP001152607"/>
    </source>
</evidence>
<dbReference type="EMBL" id="CAOQHR010000005">
    <property type="protein sequence ID" value="CAI6334952.1"/>
    <property type="molecule type" value="Genomic_DNA"/>
</dbReference>
<organism evidence="3 4">
    <name type="scientific">Periconia digitata</name>
    <dbReference type="NCBI Taxonomy" id="1303443"/>
    <lineage>
        <taxon>Eukaryota</taxon>
        <taxon>Fungi</taxon>
        <taxon>Dikarya</taxon>
        <taxon>Ascomycota</taxon>
        <taxon>Pezizomycotina</taxon>
        <taxon>Dothideomycetes</taxon>
        <taxon>Pleosporomycetidae</taxon>
        <taxon>Pleosporales</taxon>
        <taxon>Massarineae</taxon>
        <taxon>Periconiaceae</taxon>
        <taxon>Periconia</taxon>
    </lineage>
</organism>
<evidence type="ECO:0000259" key="2">
    <source>
        <dbReference type="Pfam" id="PF12660"/>
    </source>
</evidence>
<dbReference type="InterPro" id="IPR024764">
    <property type="entry name" value="TFIIIC_Znf"/>
</dbReference>
<keyword evidence="4" id="KW-1185">Reference proteome</keyword>
<dbReference type="Pfam" id="PF12657">
    <property type="entry name" value="TFIIIC_delta"/>
    <property type="match status" value="1"/>
</dbReference>
<sequence>MSDATNVNVWPCTTEAVDWSFDGIIALAADDSVELLFPNSDSSDTEQKAASWQHAPLQVSWFTSTELPEKEPAPIPIYSVGEELSTSSPLDIAWSPPGLAKHRRCALSVLTSGLALSIWSAEGDPRKSSSWKRRLVVNNALRSYFDKDAILNDSVVASQTGEKEKINEYDRLRTRVRSSTWAPALPNAEYTGVVGTESKWAQHMIAVTNEDNQVAIVIVESPTSTFGSEEWNAEVLDHFTVMPDSESIFTVPGTFDDIMGQQRCISHMAWSPWKIQGQWYHSIIAYATNNDVRLRIITYTPDTIGLGDEVLCPDLCLRHKGPMKWSPRIKDGDKLTLALFGIEGLTVLTVSMSDATILERKTHGLDGRWDKVSGVIWDDADSTPTRLHFSSLHSTMSSPTAGVEISSGGLIELPSPSWREQISDTQALFSAQNDLKGNAKSKVWGLCISPLRDFIAFCHTVHPSDMLEYGPPRDRNCHVALSSTTSYKKDRLPFPANNVSAEGIAFTLRKCLENTVENADQVPEFTKEVLDAMLRTYRPKQGGSNSDHGENYNTGDIAELTTSFKHDVFLEANMLKDRYTILINQTCSVKTPTTLPRALIAFRLAKAIVNMIPRSLAHSSSFSREILMSHHQVICLINAVTNQNDSTAPSTSITTMPNQSTPDSCDFCDAAIPFTDLEIATCLNGHQYPRCGLSFIAIQAPRISKFCGLCKTGFFSEEFVTAQEVTRNSDSDDLGDVETQTLGQSAANEDIEMPDVRHGEDQTSGPDEANHLAAKNLATETREQPDKDIEALIGPGKQDIITEGLPVSLARVLFLACDVCIYCGGKFLE</sequence>
<dbReference type="GO" id="GO:0004402">
    <property type="term" value="F:histone acetyltransferase activity"/>
    <property type="evidence" value="ECO:0007669"/>
    <property type="project" value="InterPro"/>
</dbReference>
<dbReference type="OrthoDB" id="6021743at2759"/>
<comment type="caution">
    <text evidence="3">The sequence shown here is derived from an EMBL/GenBank/DDBJ whole genome shotgun (WGS) entry which is preliminary data.</text>
</comment>
<name>A0A9W4UHS8_9PLEO</name>
<dbReference type="Proteomes" id="UP001152607">
    <property type="component" value="Unassembled WGS sequence"/>
</dbReference>
<dbReference type="Pfam" id="PF12660">
    <property type="entry name" value="zf-TFIIIC"/>
    <property type="match status" value="1"/>
</dbReference>
<dbReference type="AlphaFoldDB" id="A0A9W4UHS8"/>
<protein>
    <recommendedName>
        <fullName evidence="5">Transcription factor IIIC subunit delta N-term-domain-containing protein</fullName>
    </recommendedName>
</protein>
<evidence type="ECO:0000259" key="1">
    <source>
        <dbReference type="Pfam" id="PF12657"/>
    </source>
</evidence>
<reference evidence="3" key="1">
    <citation type="submission" date="2023-01" db="EMBL/GenBank/DDBJ databases">
        <authorList>
            <person name="Van Ghelder C."/>
            <person name="Rancurel C."/>
        </authorList>
    </citation>
    <scope>NUCLEOTIDE SEQUENCE</scope>
    <source>
        <strain evidence="3">CNCM I-4278</strain>
    </source>
</reference>
<proteinExistence type="predicted"/>